<dbReference type="SUPFAM" id="SSF63763">
    <property type="entry name" value="SAND domain-like"/>
    <property type="match status" value="1"/>
</dbReference>
<feature type="transmembrane region" description="Helical" evidence="11">
    <location>
        <begin position="51"/>
        <end position="84"/>
    </location>
</feature>
<sequence>MASAEITVSSRNIVMVKEEEEGEHCESRKTQVILDLQPIIQGNFFKLDISFVLFCFVVFLMYGCLLVILCMLYTVCLYCILPLWMLEDNLAEGEEVEYGYPITCGESKAVLLFKKFVCPGINVRCVKFNDQLISPKQFVHMAGKATLKDWKRAIRLGGVMLRKMMDSGQIDFYQHDTVCTNTCRSTKFDVLINSTRFLPGSAMQPPPSPLPNGGHAAVSDEGLEEKAYTTVEWSPGPAPPITSTANGHVKRKRGDIIPDGSLSFWRGIADVGLMGEVLSSFRTELVAMLRGVEVRSEKAILQEADAVVLNSLSEMFGLLDSVRRVLDLRRSETDDNQQQVHNALNVLEDQLQDQRKPRQDEPPPSPGHLYMGSFSKATLSKCPRLHHSSSFTTQPQNQTTQSSIVLSPITTSPVGQPLNVAGLPVATLAQLPTGSQLFTHYTTGNTSAGKRGSTRSVALHAASRVTVRNTTTESSVGTPLQVLHLTQKREQDSGDMESQRLGEERIVLVHERESVCV</sequence>
<dbReference type="PROSITE" id="PS50864">
    <property type="entry name" value="SAND"/>
    <property type="match status" value="1"/>
</dbReference>
<dbReference type="AlphaFoldDB" id="A0A674EEC9"/>
<feature type="region of interest" description="Disordered" evidence="10">
    <location>
        <begin position="347"/>
        <end position="373"/>
    </location>
</feature>
<dbReference type="Ensembl" id="ENSSTUT00000114007.1">
    <property type="protein sequence ID" value="ENSSTUP00000106375.1"/>
    <property type="gene ID" value="ENSSTUG00000047397.1"/>
</dbReference>
<dbReference type="InterPro" id="IPR010919">
    <property type="entry name" value="SAND-like_dom_sf"/>
</dbReference>
<dbReference type="Proteomes" id="UP000472277">
    <property type="component" value="Chromosome 37"/>
</dbReference>
<gene>
    <name evidence="13" type="primary">LOC115177441</name>
</gene>
<dbReference type="GO" id="GO:0046872">
    <property type="term" value="F:metal ion binding"/>
    <property type="evidence" value="ECO:0007669"/>
    <property type="project" value="UniProtKB-KW"/>
</dbReference>
<evidence type="ECO:0000256" key="11">
    <source>
        <dbReference type="SAM" id="Phobius"/>
    </source>
</evidence>
<evidence type="ECO:0000259" key="12">
    <source>
        <dbReference type="PROSITE" id="PS50864"/>
    </source>
</evidence>
<dbReference type="PANTHER" id="PTHR10417:SF3">
    <property type="entry name" value="GLUCOCORTICOID MODULATORY ELEMENT-BINDING PROTEIN 1"/>
    <property type="match status" value="1"/>
</dbReference>
<dbReference type="Pfam" id="PF25892">
    <property type="entry name" value="Spe-44"/>
    <property type="match status" value="1"/>
</dbReference>
<reference evidence="13" key="2">
    <citation type="submission" date="2025-09" db="UniProtKB">
        <authorList>
            <consortium name="Ensembl"/>
        </authorList>
    </citation>
    <scope>IDENTIFICATION</scope>
</reference>
<dbReference type="FunFam" id="3.10.390.10:FF:000003">
    <property type="entry name" value="glucocorticoid modulatory element-binding protein 1 isoform X2"/>
    <property type="match status" value="1"/>
</dbReference>
<dbReference type="GO" id="GO:0006357">
    <property type="term" value="P:regulation of transcription by RNA polymerase II"/>
    <property type="evidence" value="ECO:0007669"/>
    <property type="project" value="TreeGrafter"/>
</dbReference>
<evidence type="ECO:0000256" key="3">
    <source>
        <dbReference type="ARBA" id="ARBA00022723"/>
    </source>
</evidence>
<dbReference type="InterPro" id="IPR059099">
    <property type="entry name" value="GMEB1/2/Spe-44_dom"/>
</dbReference>
<evidence type="ECO:0000256" key="1">
    <source>
        <dbReference type="ARBA" id="ARBA00004496"/>
    </source>
</evidence>
<dbReference type="Gene3D" id="3.10.390.10">
    <property type="entry name" value="SAND domain-like"/>
    <property type="match status" value="1"/>
</dbReference>
<evidence type="ECO:0000256" key="7">
    <source>
        <dbReference type="ARBA" id="ARBA00023125"/>
    </source>
</evidence>
<evidence type="ECO:0000256" key="6">
    <source>
        <dbReference type="ARBA" id="ARBA00023054"/>
    </source>
</evidence>
<keyword evidence="4" id="KW-0862">Zinc</keyword>
<keyword evidence="2" id="KW-0963">Cytoplasm</keyword>
<dbReference type="Pfam" id="PF01342">
    <property type="entry name" value="SAND"/>
    <property type="match status" value="1"/>
</dbReference>
<feature type="domain" description="SAND" evidence="12">
    <location>
        <begin position="87"/>
        <end position="171"/>
    </location>
</feature>
<dbReference type="InterPro" id="IPR000770">
    <property type="entry name" value="SAND_dom"/>
</dbReference>
<dbReference type="InParanoid" id="A0A674EEC9"/>
<keyword evidence="14" id="KW-1185">Reference proteome</keyword>
<keyword evidence="7" id="KW-0238">DNA-binding</keyword>
<feature type="compositionally biased region" description="Basic and acidic residues" evidence="10">
    <location>
        <begin position="352"/>
        <end position="361"/>
    </location>
</feature>
<protein>
    <submittedName>
        <fullName evidence="13">Glucocorticoid modulatory element-binding protein 1-like</fullName>
    </submittedName>
</protein>
<evidence type="ECO:0000313" key="13">
    <source>
        <dbReference type="Ensembl" id="ENSSTUP00000106375.1"/>
    </source>
</evidence>
<evidence type="ECO:0000313" key="14">
    <source>
        <dbReference type="Proteomes" id="UP000472277"/>
    </source>
</evidence>
<keyword evidence="9" id="KW-0539">Nucleus</keyword>
<reference evidence="13" key="1">
    <citation type="submission" date="2025-08" db="UniProtKB">
        <authorList>
            <consortium name="Ensembl"/>
        </authorList>
    </citation>
    <scope>IDENTIFICATION</scope>
</reference>
<evidence type="ECO:0000256" key="5">
    <source>
        <dbReference type="ARBA" id="ARBA00023015"/>
    </source>
</evidence>
<organism evidence="13 14">
    <name type="scientific">Salmo trutta</name>
    <name type="common">Brown trout</name>
    <dbReference type="NCBI Taxonomy" id="8032"/>
    <lineage>
        <taxon>Eukaryota</taxon>
        <taxon>Metazoa</taxon>
        <taxon>Chordata</taxon>
        <taxon>Craniata</taxon>
        <taxon>Vertebrata</taxon>
        <taxon>Euteleostomi</taxon>
        <taxon>Actinopterygii</taxon>
        <taxon>Neopterygii</taxon>
        <taxon>Teleostei</taxon>
        <taxon>Protacanthopterygii</taxon>
        <taxon>Salmoniformes</taxon>
        <taxon>Salmonidae</taxon>
        <taxon>Salmoninae</taxon>
        <taxon>Salmo</taxon>
    </lineage>
</organism>
<evidence type="ECO:0000256" key="2">
    <source>
        <dbReference type="ARBA" id="ARBA00022490"/>
    </source>
</evidence>
<evidence type="ECO:0000256" key="9">
    <source>
        <dbReference type="ARBA" id="ARBA00023242"/>
    </source>
</evidence>
<dbReference type="GO" id="GO:0005737">
    <property type="term" value="C:cytoplasm"/>
    <property type="evidence" value="ECO:0007669"/>
    <property type="project" value="UniProtKB-SubCell"/>
</dbReference>
<comment type="subcellular location">
    <subcellularLocation>
        <location evidence="1">Cytoplasm</location>
    </subcellularLocation>
</comment>
<evidence type="ECO:0000256" key="8">
    <source>
        <dbReference type="ARBA" id="ARBA00023163"/>
    </source>
</evidence>
<dbReference type="GeneTree" id="ENSGT00410000025596"/>
<accession>A0A674EEC9</accession>
<keyword evidence="6" id="KW-0175">Coiled coil</keyword>
<proteinExistence type="predicted"/>
<keyword evidence="3" id="KW-0479">Metal-binding</keyword>
<dbReference type="GO" id="GO:0005634">
    <property type="term" value="C:nucleus"/>
    <property type="evidence" value="ECO:0007669"/>
    <property type="project" value="TreeGrafter"/>
</dbReference>
<dbReference type="SMART" id="SM00258">
    <property type="entry name" value="SAND"/>
    <property type="match status" value="1"/>
</dbReference>
<keyword evidence="11" id="KW-0472">Membrane</keyword>
<dbReference type="OMA" id="CNQRKSY"/>
<name>A0A674EEC9_SALTR</name>
<keyword evidence="11" id="KW-1133">Transmembrane helix</keyword>
<dbReference type="PANTHER" id="PTHR10417">
    <property type="entry name" value="GLUCOCORTICOID MODULATORY ELEMENT-BINDING PROTEIN"/>
    <property type="match status" value="1"/>
</dbReference>
<dbReference type="GO" id="GO:0000978">
    <property type="term" value="F:RNA polymerase II cis-regulatory region sequence-specific DNA binding"/>
    <property type="evidence" value="ECO:0007669"/>
    <property type="project" value="TreeGrafter"/>
</dbReference>
<evidence type="ECO:0000256" key="10">
    <source>
        <dbReference type="SAM" id="MobiDB-lite"/>
    </source>
</evidence>
<keyword evidence="8" id="KW-0804">Transcription</keyword>
<keyword evidence="5" id="KW-0805">Transcription regulation</keyword>
<evidence type="ECO:0000256" key="4">
    <source>
        <dbReference type="ARBA" id="ARBA00022833"/>
    </source>
</evidence>
<keyword evidence="11" id="KW-0812">Transmembrane</keyword>